<gene>
    <name evidence="1" type="ORF">NDK47_24070</name>
</gene>
<evidence type="ECO:0000313" key="2">
    <source>
        <dbReference type="Proteomes" id="UP001056500"/>
    </source>
</evidence>
<sequence>MSHTTYSFADVSMVISHPAVGQYVATGAGLGSISVSMTTDRTTHDVSADGSVMVSKVLGRNGSLTISAQQTSDLNKWLLKLYNYLEQAPTSEWAGINVNVRSSTMQDLIRATGAAIQKLPDRPYQAQGQQVSWVLMAADIDQAVA</sequence>
<name>A0ABY4WDM6_9BACL</name>
<dbReference type="EMBL" id="CP098755">
    <property type="protein sequence ID" value="USG65163.1"/>
    <property type="molecule type" value="Genomic_DNA"/>
</dbReference>
<keyword evidence="2" id="KW-1185">Reference proteome</keyword>
<evidence type="ECO:0000313" key="1">
    <source>
        <dbReference type="EMBL" id="USG65163.1"/>
    </source>
</evidence>
<protein>
    <submittedName>
        <fullName evidence="1">DUF3277 family protein</fullName>
    </submittedName>
</protein>
<dbReference type="Proteomes" id="UP001056500">
    <property type="component" value="Chromosome"/>
</dbReference>
<accession>A0ABY4WDM6</accession>
<dbReference type="RefSeq" id="WP_251872267.1">
    <property type="nucleotide sequence ID" value="NZ_CP098755.1"/>
</dbReference>
<organism evidence="1 2">
    <name type="scientific">Brevibacillus ruminantium</name>
    <dbReference type="NCBI Taxonomy" id="2950604"/>
    <lineage>
        <taxon>Bacteria</taxon>
        <taxon>Bacillati</taxon>
        <taxon>Bacillota</taxon>
        <taxon>Bacilli</taxon>
        <taxon>Bacillales</taxon>
        <taxon>Paenibacillaceae</taxon>
        <taxon>Brevibacillus</taxon>
    </lineage>
</organism>
<reference evidence="1" key="1">
    <citation type="submission" date="2022-06" db="EMBL/GenBank/DDBJ databases">
        <title>Genome sequencing of Brevibacillus sp. BB3-R1.</title>
        <authorList>
            <person name="Heo J."/>
            <person name="Lee D."/>
            <person name="Won M."/>
            <person name="Han B.-H."/>
            <person name="Hong S.-B."/>
            <person name="Kwon S.-W."/>
        </authorList>
    </citation>
    <scope>NUCLEOTIDE SEQUENCE</scope>
    <source>
        <strain evidence="1">BB3-R1</strain>
    </source>
</reference>
<dbReference type="InterPro" id="IPR021695">
    <property type="entry name" value="Phage_KPP10_Orf10"/>
</dbReference>
<dbReference type="Pfam" id="PF11681">
    <property type="entry name" value="Phage_Tube_PhiTE"/>
    <property type="match status" value="1"/>
</dbReference>
<proteinExistence type="predicted"/>